<dbReference type="PROSITE" id="PS51362">
    <property type="entry name" value="TGF_BETA_2"/>
    <property type="match status" value="1"/>
</dbReference>
<accession>R7TUW2</accession>
<dbReference type="InterPro" id="IPR001839">
    <property type="entry name" value="TGF-b_C"/>
</dbReference>
<dbReference type="InterPro" id="IPR029034">
    <property type="entry name" value="Cystine-knot_cytokine"/>
</dbReference>
<evidence type="ECO:0000256" key="7">
    <source>
        <dbReference type="SAM" id="SignalP"/>
    </source>
</evidence>
<evidence type="ECO:0000256" key="2">
    <source>
        <dbReference type="ARBA" id="ARBA00006656"/>
    </source>
</evidence>
<evidence type="ECO:0000313" key="10">
    <source>
        <dbReference type="EnsemblMetazoa" id="CapteP193459"/>
    </source>
</evidence>
<dbReference type="EnsemblMetazoa" id="CapteT193459">
    <property type="protein sequence ID" value="CapteP193459"/>
    <property type="gene ID" value="CapteG193459"/>
</dbReference>
<protein>
    <recommendedName>
        <fullName evidence="8">TGF-beta family profile domain-containing protein</fullName>
    </recommendedName>
</protein>
<dbReference type="GO" id="GO:0005615">
    <property type="term" value="C:extracellular space"/>
    <property type="evidence" value="ECO:0007669"/>
    <property type="project" value="TreeGrafter"/>
</dbReference>
<evidence type="ECO:0000256" key="1">
    <source>
        <dbReference type="ARBA" id="ARBA00004613"/>
    </source>
</evidence>
<comment type="subcellular location">
    <subcellularLocation>
        <location evidence="1">Secreted</location>
    </subcellularLocation>
</comment>
<dbReference type="GO" id="GO:0008083">
    <property type="term" value="F:growth factor activity"/>
    <property type="evidence" value="ECO:0007669"/>
    <property type="project" value="UniProtKB-KW"/>
</dbReference>
<dbReference type="CDD" id="cd13756">
    <property type="entry name" value="TGF_beta_BMPs_GDFs"/>
    <property type="match status" value="1"/>
</dbReference>
<proteinExistence type="inferred from homology"/>
<reference evidence="11" key="1">
    <citation type="submission" date="2012-12" db="EMBL/GenBank/DDBJ databases">
        <authorList>
            <person name="Hellsten U."/>
            <person name="Grimwood J."/>
            <person name="Chapman J.A."/>
            <person name="Shapiro H."/>
            <person name="Aerts A."/>
            <person name="Otillar R.P."/>
            <person name="Terry A.Y."/>
            <person name="Boore J.L."/>
            <person name="Simakov O."/>
            <person name="Marletaz F."/>
            <person name="Cho S.-J."/>
            <person name="Edsinger-Gonzales E."/>
            <person name="Havlak P."/>
            <person name="Kuo D.-H."/>
            <person name="Larsson T."/>
            <person name="Lv J."/>
            <person name="Arendt D."/>
            <person name="Savage R."/>
            <person name="Osoegawa K."/>
            <person name="de Jong P."/>
            <person name="Lindberg D.R."/>
            <person name="Seaver E.C."/>
            <person name="Weisblat D.A."/>
            <person name="Putnam N.H."/>
            <person name="Grigoriev I.V."/>
            <person name="Rokhsar D.S."/>
        </authorList>
    </citation>
    <scope>NUCLEOTIDE SEQUENCE</scope>
    <source>
        <strain evidence="11">I ESC-2004</strain>
    </source>
</reference>
<organism evidence="9">
    <name type="scientific">Capitella teleta</name>
    <name type="common">Polychaete worm</name>
    <dbReference type="NCBI Taxonomy" id="283909"/>
    <lineage>
        <taxon>Eukaryota</taxon>
        <taxon>Metazoa</taxon>
        <taxon>Spiralia</taxon>
        <taxon>Lophotrochozoa</taxon>
        <taxon>Annelida</taxon>
        <taxon>Polychaeta</taxon>
        <taxon>Sedentaria</taxon>
        <taxon>Scolecida</taxon>
        <taxon>Capitellidae</taxon>
        <taxon>Capitella</taxon>
    </lineage>
</organism>
<comment type="similarity">
    <text evidence="2 6">Belongs to the TGF-beta family.</text>
</comment>
<evidence type="ECO:0000256" key="4">
    <source>
        <dbReference type="ARBA" id="ARBA00022729"/>
    </source>
</evidence>
<dbReference type="EMBL" id="KB308559">
    <property type="protein sequence ID" value="ELT97499.1"/>
    <property type="molecule type" value="Genomic_DNA"/>
</dbReference>
<dbReference type="Gene3D" id="2.10.90.10">
    <property type="entry name" value="Cystine-knot cytokines"/>
    <property type="match status" value="1"/>
</dbReference>
<evidence type="ECO:0000256" key="6">
    <source>
        <dbReference type="RuleBase" id="RU000354"/>
    </source>
</evidence>
<keyword evidence="5" id="KW-0325">Glycoprotein</keyword>
<dbReference type="PANTHER" id="PTHR11848:SF263">
    <property type="entry name" value="PROTEIN DECAPENTAPLEGIC"/>
    <property type="match status" value="1"/>
</dbReference>
<reference evidence="10" key="3">
    <citation type="submission" date="2015-06" db="UniProtKB">
        <authorList>
            <consortium name="EnsemblMetazoa"/>
        </authorList>
    </citation>
    <scope>IDENTIFICATION</scope>
</reference>
<keyword evidence="3" id="KW-0964">Secreted</keyword>
<dbReference type="Proteomes" id="UP000014760">
    <property type="component" value="Unassembled WGS sequence"/>
</dbReference>
<reference evidence="9 11" key="2">
    <citation type="journal article" date="2013" name="Nature">
        <title>Insights into bilaterian evolution from three spiralian genomes.</title>
        <authorList>
            <person name="Simakov O."/>
            <person name="Marletaz F."/>
            <person name="Cho S.J."/>
            <person name="Edsinger-Gonzales E."/>
            <person name="Havlak P."/>
            <person name="Hellsten U."/>
            <person name="Kuo D.H."/>
            <person name="Larsson T."/>
            <person name="Lv J."/>
            <person name="Arendt D."/>
            <person name="Savage R."/>
            <person name="Osoegawa K."/>
            <person name="de Jong P."/>
            <person name="Grimwood J."/>
            <person name="Chapman J.A."/>
            <person name="Shapiro H."/>
            <person name="Aerts A."/>
            <person name="Otillar R.P."/>
            <person name="Terry A.Y."/>
            <person name="Boore J.L."/>
            <person name="Grigoriev I.V."/>
            <person name="Lindberg D.R."/>
            <person name="Seaver E.C."/>
            <person name="Weisblat D.A."/>
            <person name="Putnam N.H."/>
            <person name="Rokhsar D.S."/>
        </authorList>
    </citation>
    <scope>NUCLEOTIDE SEQUENCE</scope>
    <source>
        <strain evidence="9 11">I ESC-2004</strain>
    </source>
</reference>
<dbReference type="SMART" id="SM00204">
    <property type="entry name" value="TGFB"/>
    <property type="match status" value="1"/>
</dbReference>
<dbReference type="Pfam" id="PF00019">
    <property type="entry name" value="TGF_beta"/>
    <property type="match status" value="1"/>
</dbReference>
<dbReference type="InterPro" id="IPR015615">
    <property type="entry name" value="TGF-beta-rel"/>
</dbReference>
<evidence type="ECO:0000259" key="8">
    <source>
        <dbReference type="PROSITE" id="PS51362"/>
    </source>
</evidence>
<dbReference type="AlphaFoldDB" id="R7TUW2"/>
<evidence type="ECO:0000256" key="3">
    <source>
        <dbReference type="ARBA" id="ARBA00022525"/>
    </source>
</evidence>
<gene>
    <name evidence="9" type="ORF">CAPTEDRAFT_193459</name>
</gene>
<name>R7TUW2_CAPTE</name>
<dbReference type="HOGENOM" id="CLU_980870_0_0_1"/>
<feature type="domain" description="TGF-beta family profile" evidence="8">
    <location>
        <begin position="168"/>
        <end position="284"/>
    </location>
</feature>
<evidence type="ECO:0000256" key="5">
    <source>
        <dbReference type="ARBA" id="ARBA00023180"/>
    </source>
</evidence>
<evidence type="ECO:0000313" key="11">
    <source>
        <dbReference type="Proteomes" id="UP000014760"/>
    </source>
</evidence>
<dbReference type="GO" id="GO:0005125">
    <property type="term" value="F:cytokine activity"/>
    <property type="evidence" value="ECO:0007669"/>
    <property type="project" value="TreeGrafter"/>
</dbReference>
<keyword evidence="4 7" id="KW-0732">Signal</keyword>
<feature type="chain" id="PRO_5008787369" description="TGF-beta family profile domain-containing protein" evidence="7">
    <location>
        <begin position="29"/>
        <end position="284"/>
    </location>
</feature>
<dbReference type="PANTHER" id="PTHR11848">
    <property type="entry name" value="TGF-BETA FAMILY"/>
    <property type="match status" value="1"/>
</dbReference>
<sequence length="284" mass="32006">MALAVSHLSASALCGVLLLLVLVHAAQAVPIDHGRPEPRHKRSIADVFVDDTPLKREVLQSRILEDLADMLEAELALKELSDEEKDRRTIDSLQSENFLEVFDPNNTFKDLKGPTKGELVWRSDVQADHPEVLAGMPSEEEVQSMARGTRSDDGPTPFPEKISARSWRHRRSVFERTGCTVRPLYVHRSKLLMHLNGSYLVIMQPDMVQLNFCQGECKGPITPGITHNLHFLNIIRTLPEFEQVTPPSCTPVKYKKSNLFVQLASGEYHRVTLTDMTIDECACR</sequence>
<dbReference type="SUPFAM" id="SSF57501">
    <property type="entry name" value="Cystine-knot cytokines"/>
    <property type="match status" value="1"/>
</dbReference>
<feature type="signal peptide" evidence="7">
    <location>
        <begin position="1"/>
        <end position="28"/>
    </location>
</feature>
<keyword evidence="11" id="KW-1185">Reference proteome</keyword>
<dbReference type="EMBL" id="AMQN01002186">
    <property type="status" value="NOT_ANNOTATED_CDS"/>
    <property type="molecule type" value="Genomic_DNA"/>
</dbReference>
<evidence type="ECO:0000313" key="9">
    <source>
        <dbReference type="EMBL" id="ELT97499.1"/>
    </source>
</evidence>
<keyword evidence="6" id="KW-0339">Growth factor</keyword>